<dbReference type="InterPro" id="IPR002731">
    <property type="entry name" value="ATPase_BadF"/>
</dbReference>
<dbReference type="SUPFAM" id="SSF53067">
    <property type="entry name" value="Actin-like ATPase domain"/>
    <property type="match status" value="2"/>
</dbReference>
<dbReference type="Proteomes" id="UP000612899">
    <property type="component" value="Unassembled WGS sequence"/>
</dbReference>
<dbReference type="PANTHER" id="PTHR43190:SF3">
    <property type="entry name" value="N-ACETYL-D-GLUCOSAMINE KINASE"/>
    <property type="match status" value="1"/>
</dbReference>
<gene>
    <name evidence="2" type="ORF">Rhe02_86090</name>
</gene>
<name>A0A8J3VLD6_9ACTN</name>
<accession>A0A8J3VLD6</accession>
<dbReference type="EMBL" id="BONY01000098">
    <property type="protein sequence ID" value="GIH10542.1"/>
    <property type="molecule type" value="Genomic_DNA"/>
</dbReference>
<dbReference type="InterPro" id="IPR043129">
    <property type="entry name" value="ATPase_NBD"/>
</dbReference>
<organism evidence="2 3">
    <name type="scientific">Rhizocola hellebori</name>
    <dbReference type="NCBI Taxonomy" id="1392758"/>
    <lineage>
        <taxon>Bacteria</taxon>
        <taxon>Bacillati</taxon>
        <taxon>Actinomycetota</taxon>
        <taxon>Actinomycetes</taxon>
        <taxon>Micromonosporales</taxon>
        <taxon>Micromonosporaceae</taxon>
        <taxon>Rhizocola</taxon>
    </lineage>
</organism>
<evidence type="ECO:0000313" key="2">
    <source>
        <dbReference type="EMBL" id="GIH10542.1"/>
    </source>
</evidence>
<proteinExistence type="predicted"/>
<feature type="domain" description="ATPase BadF/BadG/BcrA/BcrD type" evidence="1">
    <location>
        <begin position="4"/>
        <end position="278"/>
    </location>
</feature>
<evidence type="ECO:0000259" key="1">
    <source>
        <dbReference type="Pfam" id="PF01869"/>
    </source>
</evidence>
<evidence type="ECO:0000313" key="3">
    <source>
        <dbReference type="Proteomes" id="UP000612899"/>
    </source>
</evidence>
<dbReference type="AlphaFoldDB" id="A0A8J3VLD6"/>
<comment type="caution">
    <text evidence="2">The sequence shown here is derived from an EMBL/GenBank/DDBJ whole genome shotgun (WGS) entry which is preliminary data.</text>
</comment>
<dbReference type="InterPro" id="IPR052519">
    <property type="entry name" value="Euk-type_GlcNAc_Kinase"/>
</dbReference>
<dbReference type="RefSeq" id="WP_203914257.1">
    <property type="nucleotide sequence ID" value="NZ_BONY01000098.1"/>
</dbReference>
<protein>
    <recommendedName>
        <fullName evidence="1">ATPase BadF/BadG/BcrA/BcrD type domain-containing protein</fullName>
    </recommendedName>
</protein>
<reference evidence="2" key="1">
    <citation type="submission" date="2021-01" db="EMBL/GenBank/DDBJ databases">
        <title>Whole genome shotgun sequence of Rhizocola hellebori NBRC 109834.</title>
        <authorList>
            <person name="Komaki H."/>
            <person name="Tamura T."/>
        </authorList>
    </citation>
    <scope>NUCLEOTIDE SEQUENCE</scope>
    <source>
        <strain evidence="2">NBRC 109834</strain>
    </source>
</reference>
<sequence>MLVIGADLGGTGARAALALDGQVIAETSIEGIADRVVAVESLVGELLSRTQRSTVDAVAVGATGYFMRGRVLREQVPPMMFRAYGARTVLLCSDMLSSYAGALGLNPGVVIAAGTGAVALGSDLQGTWSRVDGWGYLVGDCGGGSWIGRTALQAALRAADGRPDGSAALLTALRAHFGDEAKLVAELAEREDRAGMMAGFVPHVEKAGDHISQGILAQAGAHLAETARSAIVSEPVIATTGNLFRVRAVRESFRASLSPDIEVRRPIGSGVDGALLLAVAATNGTLPANAPCERFTAPRK</sequence>
<dbReference type="Pfam" id="PF01869">
    <property type="entry name" value="BcrAD_BadFG"/>
    <property type="match status" value="1"/>
</dbReference>
<dbReference type="Gene3D" id="3.30.420.40">
    <property type="match status" value="2"/>
</dbReference>
<keyword evidence="3" id="KW-1185">Reference proteome</keyword>
<dbReference type="PANTHER" id="PTHR43190">
    <property type="entry name" value="N-ACETYL-D-GLUCOSAMINE KINASE"/>
    <property type="match status" value="1"/>
</dbReference>